<reference evidence="5" key="2">
    <citation type="journal article" date="2024" name="Plant">
        <title>Genomic evolution and insights into agronomic trait innovations of Sesamum species.</title>
        <authorList>
            <person name="Miao H."/>
            <person name="Wang L."/>
            <person name="Qu L."/>
            <person name="Liu H."/>
            <person name="Sun Y."/>
            <person name="Le M."/>
            <person name="Wang Q."/>
            <person name="Wei S."/>
            <person name="Zheng Y."/>
            <person name="Lin W."/>
            <person name="Duan Y."/>
            <person name="Cao H."/>
            <person name="Xiong S."/>
            <person name="Wang X."/>
            <person name="Wei L."/>
            <person name="Li C."/>
            <person name="Ma Q."/>
            <person name="Ju M."/>
            <person name="Zhao R."/>
            <person name="Li G."/>
            <person name="Mu C."/>
            <person name="Tian Q."/>
            <person name="Mei H."/>
            <person name="Zhang T."/>
            <person name="Gao T."/>
            <person name="Zhang H."/>
        </authorList>
    </citation>
    <scope>NUCLEOTIDE SEQUENCE</scope>
    <source>
        <strain evidence="5">G01</strain>
    </source>
</reference>
<evidence type="ECO:0000256" key="1">
    <source>
        <dbReference type="ARBA" id="ARBA00022614"/>
    </source>
</evidence>
<dbReference type="PANTHER" id="PTHR47186:SF63">
    <property type="entry name" value="C-JID DOMAIN-CONTAINING PROTEIN"/>
    <property type="match status" value="1"/>
</dbReference>
<dbReference type="SMART" id="SM00369">
    <property type="entry name" value="LRR_TYP"/>
    <property type="match status" value="1"/>
</dbReference>
<evidence type="ECO:0000259" key="4">
    <source>
        <dbReference type="Pfam" id="PF23598"/>
    </source>
</evidence>
<organism evidence="5">
    <name type="scientific">Sesamum angustifolium</name>
    <dbReference type="NCBI Taxonomy" id="2727405"/>
    <lineage>
        <taxon>Eukaryota</taxon>
        <taxon>Viridiplantae</taxon>
        <taxon>Streptophyta</taxon>
        <taxon>Embryophyta</taxon>
        <taxon>Tracheophyta</taxon>
        <taxon>Spermatophyta</taxon>
        <taxon>Magnoliopsida</taxon>
        <taxon>eudicotyledons</taxon>
        <taxon>Gunneridae</taxon>
        <taxon>Pentapetalae</taxon>
        <taxon>asterids</taxon>
        <taxon>lamiids</taxon>
        <taxon>Lamiales</taxon>
        <taxon>Pedaliaceae</taxon>
        <taxon>Sesamum</taxon>
    </lineage>
</organism>
<comment type="caution">
    <text evidence="5">The sequence shown here is derived from an EMBL/GenBank/DDBJ whole genome shotgun (WGS) entry which is preliminary data.</text>
</comment>
<feature type="domain" description="Disease resistance R13L4/SHOC-2-like LRR" evidence="4">
    <location>
        <begin position="53"/>
        <end position="250"/>
    </location>
</feature>
<dbReference type="InterPro" id="IPR057135">
    <property type="entry name" value="At4g27190-like_LRR"/>
</dbReference>
<feature type="domain" description="Disease resistance protein At4g27190-like leucine-rich repeats" evidence="3">
    <location>
        <begin position="323"/>
        <end position="434"/>
    </location>
</feature>
<sequence length="475" mass="53829">MRKDELLTKSYKRISFMDNQLRELPNGLGQCPTISTMLLQRNKMLEEIPEQFLLAFMSLRILDLSECESMKSLPPCLDQLVELRAVHLDHCSNLETLPPVGGLAKLQVLVCRGTGISTLPQGMENLTSLKLLDLSDNKLTTVPVGTISCLSNLEYLDMRRNSKLKFIGDLSTQFEKLLSNERLIDLFIGVNSSSCILETTDALLDGIKKLKNLELFISPSNTSTISIGGHSLKQVHLDKMHLLGQRMEWLFASMHAIIFSRCNGLGTMFEELVANSDEIGCYDTVEILHIFGCPDWVGVGSNAKFDMLPNLKDILFLDFRNISCILDIALPLGLKFSRLQYMRICRCSELTYLISLGTKILALENLLAVFVNQCEQVEELFKFDQNSGLDSVFPNLKSITLRGCPRLRFLSELNIAFPHLEEVVVEDCPLLKKLPLTLQNVGTIKEIRGERKWWDELEWENDDIKNLYTPVLCLY</sequence>
<dbReference type="InterPro" id="IPR032675">
    <property type="entry name" value="LRR_dom_sf"/>
</dbReference>
<dbReference type="Pfam" id="PF23247">
    <property type="entry name" value="LRR_RPS2"/>
    <property type="match status" value="1"/>
</dbReference>
<dbReference type="InterPro" id="IPR055414">
    <property type="entry name" value="LRR_R13L4/SHOC2-like"/>
</dbReference>
<dbReference type="Gene3D" id="3.80.10.10">
    <property type="entry name" value="Ribonuclease Inhibitor"/>
    <property type="match status" value="2"/>
</dbReference>
<evidence type="ECO:0008006" key="6">
    <source>
        <dbReference type="Google" id="ProtNLM"/>
    </source>
</evidence>
<dbReference type="SUPFAM" id="SSF52058">
    <property type="entry name" value="L domain-like"/>
    <property type="match status" value="1"/>
</dbReference>
<evidence type="ECO:0000313" key="5">
    <source>
        <dbReference type="EMBL" id="KAL0379801.1"/>
    </source>
</evidence>
<accession>A0AAW2RK58</accession>
<protein>
    <recommendedName>
        <fullName evidence="6">Disease resistance protein</fullName>
    </recommendedName>
</protein>
<name>A0AAW2RK58_9LAMI</name>
<dbReference type="Pfam" id="PF23598">
    <property type="entry name" value="LRR_14"/>
    <property type="match status" value="1"/>
</dbReference>
<keyword evidence="2" id="KW-0677">Repeat</keyword>
<gene>
    <name evidence="5" type="ORF">Sangu_0044400</name>
</gene>
<keyword evidence="1" id="KW-0433">Leucine-rich repeat</keyword>
<dbReference type="PANTHER" id="PTHR47186">
    <property type="entry name" value="LEUCINE-RICH REPEAT-CONTAINING PROTEIN 57"/>
    <property type="match status" value="1"/>
</dbReference>
<reference evidence="5" key="1">
    <citation type="submission" date="2020-06" db="EMBL/GenBank/DDBJ databases">
        <authorList>
            <person name="Li T."/>
            <person name="Hu X."/>
            <person name="Zhang T."/>
            <person name="Song X."/>
            <person name="Zhang H."/>
            <person name="Dai N."/>
            <person name="Sheng W."/>
            <person name="Hou X."/>
            <person name="Wei L."/>
        </authorList>
    </citation>
    <scope>NUCLEOTIDE SEQUENCE</scope>
    <source>
        <strain evidence="5">G01</strain>
        <tissue evidence="5">Leaf</tissue>
    </source>
</reference>
<proteinExistence type="predicted"/>
<dbReference type="InterPro" id="IPR003591">
    <property type="entry name" value="Leu-rich_rpt_typical-subtyp"/>
</dbReference>
<evidence type="ECO:0000259" key="3">
    <source>
        <dbReference type="Pfam" id="PF23247"/>
    </source>
</evidence>
<evidence type="ECO:0000256" key="2">
    <source>
        <dbReference type="ARBA" id="ARBA00022737"/>
    </source>
</evidence>
<dbReference type="AlphaFoldDB" id="A0AAW2RK58"/>
<dbReference type="EMBL" id="JACGWK010000001">
    <property type="protein sequence ID" value="KAL0379801.1"/>
    <property type="molecule type" value="Genomic_DNA"/>
</dbReference>